<keyword evidence="1" id="KW-0812">Transmembrane</keyword>
<dbReference type="AlphaFoldDB" id="A0A842HEV7"/>
<sequence>MKIPALMFGFGALYFALTVYCAYIGDYGRAILISIPTNVFLTVGLVVIYVDRKLKKPQQD</sequence>
<organism evidence="2 3">
    <name type="scientific">Ruficoccus amylovorans</name>
    <dbReference type="NCBI Taxonomy" id="1804625"/>
    <lineage>
        <taxon>Bacteria</taxon>
        <taxon>Pseudomonadati</taxon>
        <taxon>Verrucomicrobiota</taxon>
        <taxon>Opitutia</taxon>
        <taxon>Puniceicoccales</taxon>
        <taxon>Cerasicoccaceae</taxon>
        <taxon>Ruficoccus</taxon>
    </lineage>
</organism>
<keyword evidence="1" id="KW-1133">Transmembrane helix</keyword>
<evidence type="ECO:0000256" key="1">
    <source>
        <dbReference type="SAM" id="Phobius"/>
    </source>
</evidence>
<keyword evidence="1" id="KW-0472">Membrane</keyword>
<reference evidence="2 3" key="1">
    <citation type="submission" date="2020-07" db="EMBL/GenBank/DDBJ databases">
        <authorList>
            <person name="Feng X."/>
        </authorList>
    </citation>
    <scope>NUCLEOTIDE SEQUENCE [LARGE SCALE GENOMIC DNA]</scope>
    <source>
        <strain evidence="2 3">JCM31066</strain>
    </source>
</reference>
<dbReference type="Proteomes" id="UP000546464">
    <property type="component" value="Unassembled WGS sequence"/>
</dbReference>
<proteinExistence type="predicted"/>
<evidence type="ECO:0000313" key="3">
    <source>
        <dbReference type="Proteomes" id="UP000546464"/>
    </source>
</evidence>
<evidence type="ECO:0000313" key="2">
    <source>
        <dbReference type="EMBL" id="MBC2594107.1"/>
    </source>
</evidence>
<name>A0A842HEV7_9BACT</name>
<dbReference type="EMBL" id="JACHVB010000020">
    <property type="protein sequence ID" value="MBC2594107.1"/>
    <property type="molecule type" value="Genomic_DNA"/>
</dbReference>
<comment type="caution">
    <text evidence="2">The sequence shown here is derived from an EMBL/GenBank/DDBJ whole genome shotgun (WGS) entry which is preliminary data.</text>
</comment>
<protein>
    <submittedName>
        <fullName evidence="2">Uncharacterized protein</fullName>
    </submittedName>
</protein>
<keyword evidence="3" id="KW-1185">Reference proteome</keyword>
<gene>
    <name evidence="2" type="ORF">H5P28_07505</name>
</gene>
<feature type="transmembrane region" description="Helical" evidence="1">
    <location>
        <begin position="31"/>
        <end position="50"/>
    </location>
</feature>
<accession>A0A842HEV7</accession>
<dbReference type="RefSeq" id="WP_185675089.1">
    <property type="nucleotide sequence ID" value="NZ_JACHVB010000020.1"/>
</dbReference>